<dbReference type="RefSeq" id="WP_150157112.1">
    <property type="nucleotide sequence ID" value="NZ_CP043959.1"/>
</dbReference>
<keyword evidence="6" id="KW-1185">Reference proteome</keyword>
<accession>A0ABX5ZYK7</accession>
<evidence type="ECO:0000256" key="2">
    <source>
        <dbReference type="ARBA" id="ARBA00023008"/>
    </source>
</evidence>
<comment type="similarity">
    <text evidence="1">Belongs to the SCO1/2 family.</text>
</comment>
<feature type="signal peptide" evidence="3">
    <location>
        <begin position="1"/>
        <end position="21"/>
    </location>
</feature>
<dbReference type="InterPro" id="IPR013766">
    <property type="entry name" value="Thioredoxin_domain"/>
</dbReference>
<reference evidence="5 6" key="1">
    <citation type="submission" date="2019-09" db="EMBL/GenBank/DDBJ databases">
        <title>Draft genome sequence of the Ebosin-producing strain Streptomyces sp. 139.</title>
        <authorList>
            <person name="Ai L."/>
            <person name="Geng M."/>
            <person name="Ma M."/>
            <person name="Bai L."/>
        </authorList>
    </citation>
    <scope>NUCLEOTIDE SEQUENCE [LARGE SCALE GENOMIC DNA]</scope>
    <source>
        <strain evidence="5 6">139</strain>
    </source>
</reference>
<proteinExistence type="inferred from homology"/>
<keyword evidence="2" id="KW-0186">Copper</keyword>
<dbReference type="PROSITE" id="PS51352">
    <property type="entry name" value="THIOREDOXIN_2"/>
    <property type="match status" value="1"/>
</dbReference>
<sequence length="218" mass="23353">MRKKTYAAAALLAVASLTLTACGGGDGDSGDPVAVVSEETGARQAATVLDKPFEKPDLVLTDTQGKQFDLRKETAGRPTLIYFGYTHCPDVCPLTMNNIAVAKKQLPKDQQDQLRIVFVTTDPERDTPAELGTWLKGIDTQVVGLTGDFPTIQAGARTLGISIDPPRKDDNGKTVSDHGTQVIAFSPKTDGGYVLYGEDATVEDYTKDLPKIIKGENP</sequence>
<protein>
    <submittedName>
        <fullName evidence="5">SCO family protein</fullName>
    </submittedName>
</protein>
<dbReference type="InterPro" id="IPR036249">
    <property type="entry name" value="Thioredoxin-like_sf"/>
</dbReference>
<dbReference type="Gene3D" id="3.40.30.10">
    <property type="entry name" value="Glutaredoxin"/>
    <property type="match status" value="1"/>
</dbReference>
<dbReference type="PROSITE" id="PS51257">
    <property type="entry name" value="PROKAR_LIPOPROTEIN"/>
    <property type="match status" value="1"/>
</dbReference>
<feature type="chain" id="PRO_5046365639" evidence="3">
    <location>
        <begin position="22"/>
        <end position="218"/>
    </location>
</feature>
<dbReference type="PANTHER" id="PTHR12151:SF25">
    <property type="entry name" value="LINALOOL DEHYDRATASE_ISOMERASE DOMAIN-CONTAINING PROTEIN"/>
    <property type="match status" value="1"/>
</dbReference>
<dbReference type="PANTHER" id="PTHR12151">
    <property type="entry name" value="ELECTRON TRANSPORT PROTIN SCO1/SENC FAMILY MEMBER"/>
    <property type="match status" value="1"/>
</dbReference>
<evidence type="ECO:0000256" key="3">
    <source>
        <dbReference type="SAM" id="SignalP"/>
    </source>
</evidence>
<evidence type="ECO:0000313" key="6">
    <source>
        <dbReference type="Proteomes" id="UP000324308"/>
    </source>
</evidence>
<evidence type="ECO:0000259" key="4">
    <source>
        <dbReference type="PROSITE" id="PS51352"/>
    </source>
</evidence>
<gene>
    <name evidence="5" type="ORF">F3L20_31290</name>
</gene>
<dbReference type="SUPFAM" id="SSF52833">
    <property type="entry name" value="Thioredoxin-like"/>
    <property type="match status" value="1"/>
</dbReference>
<name>A0ABX5ZYK7_STRTE</name>
<dbReference type="Pfam" id="PF02630">
    <property type="entry name" value="SCO1-SenC"/>
    <property type="match status" value="1"/>
</dbReference>
<evidence type="ECO:0000313" key="5">
    <source>
        <dbReference type="EMBL" id="QER89744.1"/>
    </source>
</evidence>
<dbReference type="EMBL" id="CP043959">
    <property type="protein sequence ID" value="QER89744.1"/>
    <property type="molecule type" value="Genomic_DNA"/>
</dbReference>
<organism evidence="5 6">
    <name type="scientific">Streptomyces tendae</name>
    <dbReference type="NCBI Taxonomy" id="1932"/>
    <lineage>
        <taxon>Bacteria</taxon>
        <taxon>Bacillati</taxon>
        <taxon>Actinomycetota</taxon>
        <taxon>Actinomycetes</taxon>
        <taxon>Kitasatosporales</taxon>
        <taxon>Streptomycetaceae</taxon>
        <taxon>Streptomyces</taxon>
    </lineage>
</organism>
<dbReference type="CDD" id="cd02968">
    <property type="entry name" value="SCO"/>
    <property type="match status" value="1"/>
</dbReference>
<feature type="domain" description="Thioredoxin" evidence="4">
    <location>
        <begin position="49"/>
        <end position="214"/>
    </location>
</feature>
<dbReference type="InterPro" id="IPR003782">
    <property type="entry name" value="SCO1/SenC"/>
</dbReference>
<keyword evidence="3" id="KW-0732">Signal</keyword>
<dbReference type="Proteomes" id="UP000324308">
    <property type="component" value="Chromosome"/>
</dbReference>
<evidence type="ECO:0000256" key="1">
    <source>
        <dbReference type="ARBA" id="ARBA00010996"/>
    </source>
</evidence>